<reference evidence="9 10" key="1">
    <citation type="submission" date="2020-10" db="EMBL/GenBank/DDBJ databases">
        <title>Ca. Dormibacterota MAGs.</title>
        <authorList>
            <person name="Montgomery K."/>
        </authorList>
    </citation>
    <scope>NUCLEOTIDE SEQUENCE [LARGE SCALE GENOMIC DNA]</scope>
    <source>
        <strain evidence="9">SC8811_S16_3</strain>
    </source>
</reference>
<comment type="caution">
    <text evidence="9">The sequence shown here is derived from an EMBL/GenBank/DDBJ whole genome shotgun (WGS) entry which is preliminary data.</text>
</comment>
<dbReference type="PANTHER" id="PTHR42718:SF46">
    <property type="entry name" value="BLR6921 PROTEIN"/>
    <property type="match status" value="1"/>
</dbReference>
<dbReference type="EMBL" id="JAEKNQ010000019">
    <property type="protein sequence ID" value="MBJ7602260.1"/>
    <property type="molecule type" value="Genomic_DNA"/>
</dbReference>
<name>A0A934KCG9_9BACT</name>
<dbReference type="GO" id="GO:0022857">
    <property type="term" value="F:transmembrane transporter activity"/>
    <property type="evidence" value="ECO:0007669"/>
    <property type="project" value="InterPro"/>
</dbReference>
<dbReference type="InterPro" id="IPR011701">
    <property type="entry name" value="MFS"/>
</dbReference>
<keyword evidence="3" id="KW-1003">Cell membrane</keyword>
<protein>
    <submittedName>
        <fullName evidence="9">MFS transporter</fullName>
    </submittedName>
</protein>
<comment type="subcellular location">
    <subcellularLocation>
        <location evidence="1">Cell membrane</location>
        <topology evidence="1">Multi-pass membrane protein</topology>
    </subcellularLocation>
</comment>
<feature type="transmembrane region" description="Helical" evidence="7">
    <location>
        <begin position="187"/>
        <end position="210"/>
    </location>
</feature>
<evidence type="ECO:0000256" key="3">
    <source>
        <dbReference type="ARBA" id="ARBA00022475"/>
    </source>
</evidence>
<organism evidence="9 10">
    <name type="scientific">Candidatus Dormiibacter inghamiae</name>
    <dbReference type="NCBI Taxonomy" id="3127013"/>
    <lineage>
        <taxon>Bacteria</taxon>
        <taxon>Bacillati</taxon>
        <taxon>Candidatus Dormiibacterota</taxon>
        <taxon>Candidatus Dormibacteria</taxon>
        <taxon>Candidatus Dormibacterales</taxon>
        <taxon>Candidatus Dormibacteraceae</taxon>
        <taxon>Candidatus Dormiibacter</taxon>
    </lineage>
</organism>
<gene>
    <name evidence="9" type="ORF">JF888_03560</name>
</gene>
<feature type="transmembrane region" description="Helical" evidence="7">
    <location>
        <begin position="95"/>
        <end position="118"/>
    </location>
</feature>
<proteinExistence type="predicted"/>
<dbReference type="SUPFAM" id="SSF103473">
    <property type="entry name" value="MFS general substrate transporter"/>
    <property type="match status" value="1"/>
</dbReference>
<feature type="transmembrane region" description="Helical" evidence="7">
    <location>
        <begin position="57"/>
        <end position="74"/>
    </location>
</feature>
<evidence type="ECO:0000256" key="5">
    <source>
        <dbReference type="ARBA" id="ARBA00022989"/>
    </source>
</evidence>
<feature type="transmembrane region" description="Helical" evidence="7">
    <location>
        <begin position="25"/>
        <end position="45"/>
    </location>
</feature>
<evidence type="ECO:0000256" key="2">
    <source>
        <dbReference type="ARBA" id="ARBA00022448"/>
    </source>
</evidence>
<keyword evidence="2" id="KW-0813">Transport</keyword>
<evidence type="ECO:0000256" key="6">
    <source>
        <dbReference type="ARBA" id="ARBA00023136"/>
    </source>
</evidence>
<feature type="transmembrane region" description="Helical" evidence="7">
    <location>
        <begin position="130"/>
        <end position="151"/>
    </location>
</feature>
<evidence type="ECO:0000256" key="7">
    <source>
        <dbReference type="SAM" id="Phobius"/>
    </source>
</evidence>
<evidence type="ECO:0000313" key="9">
    <source>
        <dbReference type="EMBL" id="MBJ7602260.1"/>
    </source>
</evidence>
<feature type="transmembrane region" description="Helical" evidence="7">
    <location>
        <begin position="258"/>
        <end position="278"/>
    </location>
</feature>
<dbReference type="PROSITE" id="PS50850">
    <property type="entry name" value="MFS"/>
    <property type="match status" value="1"/>
</dbReference>
<dbReference type="PANTHER" id="PTHR42718">
    <property type="entry name" value="MAJOR FACILITATOR SUPERFAMILY MULTIDRUG TRANSPORTER MFSC"/>
    <property type="match status" value="1"/>
</dbReference>
<dbReference type="GO" id="GO:0005886">
    <property type="term" value="C:plasma membrane"/>
    <property type="evidence" value="ECO:0007669"/>
    <property type="project" value="UniProtKB-SubCell"/>
</dbReference>
<keyword evidence="6 7" id="KW-0472">Membrane</keyword>
<evidence type="ECO:0000259" key="8">
    <source>
        <dbReference type="PROSITE" id="PS50850"/>
    </source>
</evidence>
<feature type="transmembrane region" description="Helical" evidence="7">
    <location>
        <begin position="158"/>
        <end position="175"/>
    </location>
</feature>
<dbReference type="Proteomes" id="UP000620075">
    <property type="component" value="Unassembled WGS sequence"/>
</dbReference>
<dbReference type="InterPro" id="IPR020846">
    <property type="entry name" value="MFS_dom"/>
</dbReference>
<keyword evidence="5 7" id="KW-1133">Transmembrane helix</keyword>
<dbReference type="AlphaFoldDB" id="A0A934KCG9"/>
<accession>A0A934KCG9</accession>
<dbReference type="Pfam" id="PF07690">
    <property type="entry name" value="MFS_1"/>
    <property type="match status" value="1"/>
</dbReference>
<evidence type="ECO:0000256" key="1">
    <source>
        <dbReference type="ARBA" id="ARBA00004651"/>
    </source>
</evidence>
<keyword evidence="4 7" id="KW-0812">Transmembrane</keyword>
<sequence>MPIGLAATILAVRRLIDSRGPATRLDLPGAALVSGGAIGIVWSLVRANDVGWSSAEIISALVVGTVLMAAFVAWERHVHEPMLAMRLFRNRSFAAANATGFLMTGGLMAGAFVISQYLQVALGYSPLSAGLHFLPMTATPLLVAPAAGALADRIGPRPVLVSGMLLLGGGLAWLAQVASGVSGYQQLLLPLLVAGIGASMVLPTTATAALSAVPFTELGKASGATSTLQRFGGVFGIASTTAVFGANGHLASGSINEGFKHALALAAGLSLLGAISAWRSRPGGVWPRTQSGRRLCSPSRRWLRRRGSTAER</sequence>
<dbReference type="Gene3D" id="1.20.1250.20">
    <property type="entry name" value="MFS general substrate transporter like domains"/>
    <property type="match status" value="1"/>
</dbReference>
<evidence type="ECO:0000313" key="10">
    <source>
        <dbReference type="Proteomes" id="UP000620075"/>
    </source>
</evidence>
<dbReference type="InterPro" id="IPR036259">
    <property type="entry name" value="MFS_trans_sf"/>
</dbReference>
<feature type="domain" description="Major facilitator superfamily (MFS) profile" evidence="8">
    <location>
        <begin position="1"/>
        <end position="285"/>
    </location>
</feature>
<feature type="transmembrane region" description="Helical" evidence="7">
    <location>
        <begin position="231"/>
        <end position="252"/>
    </location>
</feature>
<evidence type="ECO:0000256" key="4">
    <source>
        <dbReference type="ARBA" id="ARBA00022692"/>
    </source>
</evidence>